<name>A0A6C7E8F8_ILUCY</name>
<comment type="subunit">
    <text evidence="3">Heterotetramer of two alpha and two beta subunits.</text>
</comment>
<dbReference type="PROSITE" id="PS50925">
    <property type="entry name" value="BLUF"/>
    <property type="match status" value="1"/>
</dbReference>
<evidence type="ECO:0000313" key="10">
    <source>
        <dbReference type="EMBL" id="BAN00878.1"/>
    </source>
</evidence>
<dbReference type="PANTHER" id="PTHR43081">
    <property type="entry name" value="ADENYLATE CYCLASE, TERMINAL-DIFFERENTIATION SPECIFIC-RELATED"/>
    <property type="match status" value="1"/>
</dbReference>
<keyword evidence="4" id="KW-0677">Repeat</keyword>
<evidence type="ECO:0000256" key="1">
    <source>
        <dbReference type="ARBA" id="ARBA00004230"/>
    </source>
</evidence>
<dbReference type="PROSITE" id="PS50125">
    <property type="entry name" value="GUANYLATE_CYCLASE_2"/>
    <property type="match status" value="1"/>
</dbReference>
<dbReference type="GO" id="GO:0071949">
    <property type="term" value="F:FAD binding"/>
    <property type="evidence" value="ECO:0007669"/>
    <property type="project" value="InterPro"/>
</dbReference>
<evidence type="ECO:0000256" key="2">
    <source>
        <dbReference type="ARBA" id="ARBA00005381"/>
    </source>
</evidence>
<dbReference type="SMART" id="SM01034">
    <property type="entry name" value="BLUF"/>
    <property type="match status" value="1"/>
</dbReference>
<dbReference type="KEGG" id="aym:YM304_05640"/>
<dbReference type="AlphaFoldDB" id="A0A6C7E8F8"/>
<comment type="subcellular location">
    <subcellularLocation>
        <location evidence="1">Cell projection</location>
        <location evidence="1">Cilium</location>
        <location evidence="1">Flagellum</location>
    </subcellularLocation>
</comment>
<keyword evidence="5" id="KW-0282">Flagellum</keyword>
<dbReference type="SUPFAM" id="SSF54975">
    <property type="entry name" value="Acylphosphatase/BLUF domain-like"/>
    <property type="match status" value="1"/>
</dbReference>
<keyword evidence="11" id="KW-1185">Reference proteome</keyword>
<dbReference type="InterPro" id="IPR001054">
    <property type="entry name" value="A/G_cyclase"/>
</dbReference>
<dbReference type="InterPro" id="IPR036046">
    <property type="entry name" value="Acylphosphatase-like_dom_sf"/>
</dbReference>
<evidence type="ECO:0000313" key="11">
    <source>
        <dbReference type="Proteomes" id="UP000011863"/>
    </source>
</evidence>
<dbReference type="SMART" id="SM00044">
    <property type="entry name" value="CYCc"/>
    <property type="match status" value="1"/>
</dbReference>
<evidence type="ECO:0000259" key="9">
    <source>
        <dbReference type="PROSITE" id="PS50925"/>
    </source>
</evidence>
<dbReference type="InterPro" id="IPR050697">
    <property type="entry name" value="Adenylyl/Guanylyl_Cyclase_3/4"/>
</dbReference>
<evidence type="ECO:0000256" key="6">
    <source>
        <dbReference type="ARBA" id="ARBA00023069"/>
    </source>
</evidence>
<evidence type="ECO:0000256" key="7">
    <source>
        <dbReference type="ARBA" id="ARBA00023273"/>
    </source>
</evidence>
<dbReference type="Pfam" id="PF00211">
    <property type="entry name" value="Guanylate_cyc"/>
    <property type="match status" value="1"/>
</dbReference>
<gene>
    <name evidence="10" type="ORF">YM304_05640</name>
</gene>
<sequence length="353" mass="38400">MAAVKRMTYMSAFARPLDRSEIDQIGIDSSRRNAADGISGVLLTLGDVFFQIIEGDEWAIDDLYRRVLGDDRHTDIICLRTEHGIAERLFPDWSMNVLDLDHLDGDVVGPMKLLLGRMGEAQHIIERYTQPAVSRILRQGLNPLDVPLHKADRLVMFTDMVAFSAISDRLPIDDVSQLVSAYFEICCTGIARRGGEVTKLLGDGVMAYFDPDLTDSAIQSCADILLGLKKARDDVPPHSPLRLLYSGFGLALGPVLEGSMGSSVKMDYTIIGEPVNTAARLEALTRTLDTPVLMTEAVKRAAKQQWSITDVGAFDIGLGSTTQVYSLDTGDDTTALRATAERALDVVATGGPG</sequence>
<evidence type="ECO:0000256" key="4">
    <source>
        <dbReference type="ARBA" id="ARBA00022737"/>
    </source>
</evidence>
<evidence type="ECO:0008006" key="12">
    <source>
        <dbReference type="Google" id="ProtNLM"/>
    </source>
</evidence>
<dbReference type="Pfam" id="PF04940">
    <property type="entry name" value="BLUF"/>
    <property type="match status" value="1"/>
</dbReference>
<feature type="domain" description="BLUF" evidence="9">
    <location>
        <begin position="4"/>
        <end position="96"/>
    </location>
</feature>
<dbReference type="GO" id="GO:0004016">
    <property type="term" value="F:adenylate cyclase activity"/>
    <property type="evidence" value="ECO:0007669"/>
    <property type="project" value="UniProtKB-ARBA"/>
</dbReference>
<dbReference type="CDD" id="cd07302">
    <property type="entry name" value="CHD"/>
    <property type="match status" value="1"/>
</dbReference>
<dbReference type="PANTHER" id="PTHR43081:SF1">
    <property type="entry name" value="ADENYLATE CYCLASE, TERMINAL-DIFFERENTIATION SPECIFIC"/>
    <property type="match status" value="1"/>
</dbReference>
<dbReference type="GO" id="GO:0009190">
    <property type="term" value="P:cyclic nucleotide biosynthetic process"/>
    <property type="evidence" value="ECO:0007669"/>
    <property type="project" value="InterPro"/>
</dbReference>
<dbReference type="Proteomes" id="UP000011863">
    <property type="component" value="Chromosome"/>
</dbReference>
<dbReference type="InterPro" id="IPR029787">
    <property type="entry name" value="Nucleotide_cyclase"/>
</dbReference>
<comment type="similarity">
    <text evidence="2">Belongs to the adenylyl cyclase class-3 family.</text>
</comment>
<keyword evidence="7" id="KW-0966">Cell projection</keyword>
<evidence type="ECO:0000259" key="8">
    <source>
        <dbReference type="PROSITE" id="PS50125"/>
    </source>
</evidence>
<dbReference type="InterPro" id="IPR007024">
    <property type="entry name" value="BLUF_domain"/>
</dbReference>
<dbReference type="EMBL" id="AP012057">
    <property type="protein sequence ID" value="BAN00878.1"/>
    <property type="molecule type" value="Genomic_DNA"/>
</dbReference>
<evidence type="ECO:0000256" key="5">
    <source>
        <dbReference type="ARBA" id="ARBA00022846"/>
    </source>
</evidence>
<dbReference type="SUPFAM" id="SSF55073">
    <property type="entry name" value="Nucleotide cyclase"/>
    <property type="match status" value="1"/>
</dbReference>
<dbReference type="GO" id="GO:0009882">
    <property type="term" value="F:blue light photoreceptor activity"/>
    <property type="evidence" value="ECO:0007669"/>
    <property type="project" value="InterPro"/>
</dbReference>
<accession>A0A6C7E8F8</accession>
<reference evidence="10 11" key="1">
    <citation type="journal article" date="2013" name="Int. J. Syst. Evol. Microbiol.">
        <title>Ilumatobacter nonamiense sp. nov. and Ilumatobacter coccineum sp. nov., isolated from seashore sand.</title>
        <authorList>
            <person name="Matsumoto A."/>
            <person name="Kasai H."/>
            <person name="Matsuo Y."/>
            <person name="Shizuri Y."/>
            <person name="Ichikawa N."/>
            <person name="Fujita N."/>
            <person name="Omura S."/>
            <person name="Takahashi Y."/>
        </authorList>
    </citation>
    <scope>NUCLEOTIDE SEQUENCE [LARGE SCALE GENOMIC DNA]</scope>
    <source>
        <strain evidence="11">NBRC 103263 / KCTC 29153 / YM16-304</strain>
    </source>
</reference>
<protein>
    <recommendedName>
        <fullName evidence="12">Adenylate cyclase</fullName>
    </recommendedName>
</protein>
<dbReference type="Gene3D" id="3.30.70.1230">
    <property type="entry name" value="Nucleotide cyclase"/>
    <property type="match status" value="1"/>
</dbReference>
<proteinExistence type="inferred from homology"/>
<evidence type="ECO:0000256" key="3">
    <source>
        <dbReference type="ARBA" id="ARBA00011103"/>
    </source>
</evidence>
<dbReference type="Gene3D" id="3.30.70.100">
    <property type="match status" value="1"/>
</dbReference>
<feature type="domain" description="Guanylate cyclase" evidence="8">
    <location>
        <begin position="154"/>
        <end position="282"/>
    </location>
</feature>
<keyword evidence="6" id="KW-0969">Cilium</keyword>
<organism evidence="10 11">
    <name type="scientific">Ilumatobacter coccineus (strain NBRC 103263 / KCTC 29153 / YM16-304)</name>
    <dbReference type="NCBI Taxonomy" id="1313172"/>
    <lineage>
        <taxon>Bacteria</taxon>
        <taxon>Bacillati</taxon>
        <taxon>Actinomycetota</taxon>
        <taxon>Acidimicrobiia</taxon>
        <taxon>Acidimicrobiales</taxon>
        <taxon>Ilumatobacteraceae</taxon>
        <taxon>Ilumatobacter</taxon>
    </lineage>
</organism>